<accession>A0A1H1ULQ8</accession>
<gene>
    <name evidence="2" type="ORF">SAMN04489809_2524</name>
</gene>
<dbReference type="EMBL" id="LT629770">
    <property type="protein sequence ID" value="SDS72749.1"/>
    <property type="molecule type" value="Genomic_DNA"/>
</dbReference>
<evidence type="ECO:0000313" key="2">
    <source>
        <dbReference type="EMBL" id="SDS72749.1"/>
    </source>
</evidence>
<protein>
    <recommendedName>
        <fullName evidence="4">Resolvase, N terminal domain</fullName>
    </recommendedName>
</protein>
<name>A0A1H1ULQ8_9MICO</name>
<reference evidence="2 3" key="1">
    <citation type="submission" date="2016-10" db="EMBL/GenBank/DDBJ databases">
        <authorList>
            <person name="de Groot N.N."/>
        </authorList>
    </citation>
    <scope>NUCLEOTIDE SEQUENCE [LARGE SCALE GENOMIC DNA]</scope>
    <source>
        <strain evidence="2 3">DSM 15019</strain>
    </source>
</reference>
<feature type="region of interest" description="Disordered" evidence="1">
    <location>
        <begin position="1"/>
        <end position="21"/>
    </location>
</feature>
<dbReference type="GO" id="GO:0003677">
    <property type="term" value="F:DNA binding"/>
    <property type="evidence" value="ECO:0007669"/>
    <property type="project" value="InterPro"/>
</dbReference>
<dbReference type="SUPFAM" id="SSF53041">
    <property type="entry name" value="Resolvase-like"/>
    <property type="match status" value="1"/>
</dbReference>
<dbReference type="eggNOG" id="ENOG50321CT">
    <property type="taxonomic scope" value="Bacteria"/>
</dbReference>
<evidence type="ECO:0000256" key="1">
    <source>
        <dbReference type="SAM" id="MobiDB-lite"/>
    </source>
</evidence>
<dbReference type="GO" id="GO:0000150">
    <property type="term" value="F:DNA strand exchange activity"/>
    <property type="evidence" value="ECO:0007669"/>
    <property type="project" value="InterPro"/>
</dbReference>
<dbReference type="GeneID" id="36298526"/>
<dbReference type="RefSeq" id="WP_060922246.1">
    <property type="nucleotide sequence ID" value="NZ_CBDRLI010000011.1"/>
</dbReference>
<evidence type="ECO:0008006" key="4">
    <source>
        <dbReference type="Google" id="ProtNLM"/>
    </source>
</evidence>
<dbReference type="AlphaFoldDB" id="A0A1H1ULQ8"/>
<proteinExistence type="predicted"/>
<sequence length="158" mass="17168">MSDTIDPAGTTPSLDDALTSPLHLPHDAAKCPKCFTELQQNRNFWTARPAGSRLVGLVVAREGMPSVVEQRADLTRFGVPIEGFRHPAPDILESWNDRLARLISTLRTGDVVVVANIRALGLDAEEGARTVAELRRHGIIVKVLGHEARHLADAAVAR</sequence>
<dbReference type="InterPro" id="IPR036162">
    <property type="entry name" value="Resolvase-like_N_sf"/>
</dbReference>
<evidence type="ECO:0000313" key="3">
    <source>
        <dbReference type="Proteomes" id="UP000182126"/>
    </source>
</evidence>
<dbReference type="Proteomes" id="UP000182126">
    <property type="component" value="Chromosome I"/>
</dbReference>
<organism evidence="2 3">
    <name type="scientific">Microbacterium paraoxydans</name>
    <dbReference type="NCBI Taxonomy" id="199592"/>
    <lineage>
        <taxon>Bacteria</taxon>
        <taxon>Bacillati</taxon>
        <taxon>Actinomycetota</taxon>
        <taxon>Actinomycetes</taxon>
        <taxon>Micrococcales</taxon>
        <taxon>Microbacteriaceae</taxon>
        <taxon>Microbacterium</taxon>
    </lineage>
</organism>